<dbReference type="Proteomes" id="UP000525389">
    <property type="component" value="Unassembled WGS sequence"/>
</dbReference>
<dbReference type="InterPro" id="IPR034204">
    <property type="entry name" value="PfSUB1-like_cat_dom"/>
</dbReference>
<dbReference type="Pfam" id="PF22148">
    <property type="entry name" value="Fervidolysin_NPro-like"/>
    <property type="match status" value="1"/>
</dbReference>
<keyword evidence="4 5" id="KW-0720">Serine protease</keyword>
<keyword evidence="3 5" id="KW-0378">Hydrolase</keyword>
<dbReference type="PROSITE" id="PS51257">
    <property type="entry name" value="PROKAR_LIPOPROTEIN"/>
    <property type="match status" value="1"/>
</dbReference>
<feature type="region of interest" description="Disordered" evidence="6">
    <location>
        <begin position="23"/>
        <end position="43"/>
    </location>
</feature>
<dbReference type="RefSeq" id="WP_184028201.1">
    <property type="nucleotide sequence ID" value="NZ_JACHFN010000006.1"/>
</dbReference>
<feature type="active site" description="Charge relay system" evidence="5">
    <location>
        <position position="410"/>
    </location>
</feature>
<keyword evidence="2 5" id="KW-0645">Protease</keyword>
<dbReference type="PROSITE" id="PS51892">
    <property type="entry name" value="SUBTILASE"/>
    <property type="match status" value="1"/>
</dbReference>
<dbReference type="InterPro" id="IPR022398">
    <property type="entry name" value="Peptidase_S8_His-AS"/>
</dbReference>
<feature type="active site" description="Charge relay system" evidence="5">
    <location>
        <position position="180"/>
    </location>
</feature>
<accession>A0A7W8LQ32</accession>
<dbReference type="InterPro" id="IPR023828">
    <property type="entry name" value="Peptidase_S8_Ser-AS"/>
</dbReference>
<evidence type="ECO:0000256" key="7">
    <source>
        <dbReference type="SAM" id="SignalP"/>
    </source>
</evidence>
<dbReference type="GO" id="GO:0006508">
    <property type="term" value="P:proteolysis"/>
    <property type="evidence" value="ECO:0007669"/>
    <property type="project" value="UniProtKB-KW"/>
</dbReference>
<name>A0A7W8LQ32_9DEIO</name>
<evidence type="ECO:0000256" key="1">
    <source>
        <dbReference type="ARBA" id="ARBA00011073"/>
    </source>
</evidence>
<evidence type="ECO:0000313" key="11">
    <source>
        <dbReference type="Proteomes" id="UP000525389"/>
    </source>
</evidence>
<dbReference type="InterPro" id="IPR015500">
    <property type="entry name" value="Peptidase_S8_subtilisin-rel"/>
</dbReference>
<keyword evidence="7" id="KW-0732">Signal</keyword>
<dbReference type="InterPro" id="IPR050131">
    <property type="entry name" value="Peptidase_S8_subtilisin-like"/>
</dbReference>
<dbReference type="CDD" id="cd07473">
    <property type="entry name" value="Peptidases_S8_Subtilisin_like"/>
    <property type="match status" value="1"/>
</dbReference>
<feature type="active site" description="Charge relay system" evidence="5">
    <location>
        <position position="240"/>
    </location>
</feature>
<dbReference type="PANTHER" id="PTHR43806:SF11">
    <property type="entry name" value="CEREVISIN-RELATED"/>
    <property type="match status" value="1"/>
</dbReference>
<dbReference type="InterPro" id="IPR036852">
    <property type="entry name" value="Peptidase_S8/S53_dom_sf"/>
</dbReference>
<comment type="similarity">
    <text evidence="1 5">Belongs to the peptidase S8 family.</text>
</comment>
<dbReference type="Gene3D" id="3.40.50.200">
    <property type="entry name" value="Peptidase S8/S53 domain"/>
    <property type="match status" value="1"/>
</dbReference>
<evidence type="ECO:0000256" key="3">
    <source>
        <dbReference type="ARBA" id="ARBA00022801"/>
    </source>
</evidence>
<dbReference type="EMBL" id="JACHFN010000006">
    <property type="protein sequence ID" value="MBB5234408.1"/>
    <property type="molecule type" value="Genomic_DNA"/>
</dbReference>
<feature type="chain" id="PRO_5030982538" evidence="7">
    <location>
        <begin position="28"/>
        <end position="464"/>
    </location>
</feature>
<dbReference type="PANTHER" id="PTHR43806">
    <property type="entry name" value="PEPTIDASE S8"/>
    <property type="match status" value="1"/>
</dbReference>
<comment type="caution">
    <text evidence="10">The sequence shown here is derived from an EMBL/GenBank/DDBJ whole genome shotgun (WGS) entry which is preliminary data.</text>
</comment>
<evidence type="ECO:0000256" key="6">
    <source>
        <dbReference type="SAM" id="MobiDB-lite"/>
    </source>
</evidence>
<dbReference type="GO" id="GO:0004252">
    <property type="term" value="F:serine-type endopeptidase activity"/>
    <property type="evidence" value="ECO:0007669"/>
    <property type="project" value="UniProtKB-UniRule"/>
</dbReference>
<keyword evidence="11" id="KW-1185">Reference proteome</keyword>
<dbReference type="SUPFAM" id="SSF52743">
    <property type="entry name" value="Subtilisin-like"/>
    <property type="match status" value="1"/>
</dbReference>
<evidence type="ECO:0000256" key="4">
    <source>
        <dbReference type="ARBA" id="ARBA00022825"/>
    </source>
</evidence>
<reference evidence="10 11" key="1">
    <citation type="submission" date="2020-08" db="EMBL/GenBank/DDBJ databases">
        <title>Genomic Encyclopedia of Type Strains, Phase IV (KMG-IV): sequencing the most valuable type-strain genomes for metagenomic binning, comparative biology and taxonomic classification.</title>
        <authorList>
            <person name="Goeker M."/>
        </authorList>
    </citation>
    <scope>NUCLEOTIDE SEQUENCE [LARGE SCALE GENOMIC DNA]</scope>
    <source>
        <strain evidence="10 11">DSM 101791</strain>
    </source>
</reference>
<dbReference type="Pfam" id="PF00082">
    <property type="entry name" value="Peptidase_S8"/>
    <property type="match status" value="1"/>
</dbReference>
<evidence type="ECO:0000259" key="9">
    <source>
        <dbReference type="Pfam" id="PF22148"/>
    </source>
</evidence>
<feature type="domain" description="Peptidase S8/S53" evidence="8">
    <location>
        <begin position="172"/>
        <end position="443"/>
    </location>
</feature>
<dbReference type="PROSITE" id="PS00137">
    <property type="entry name" value="SUBTILASE_HIS"/>
    <property type="match status" value="1"/>
</dbReference>
<dbReference type="PRINTS" id="PR00723">
    <property type="entry name" value="SUBTILISIN"/>
</dbReference>
<dbReference type="AlphaFoldDB" id="A0A7W8LQ32"/>
<evidence type="ECO:0000259" key="8">
    <source>
        <dbReference type="Pfam" id="PF00082"/>
    </source>
</evidence>
<dbReference type="PROSITE" id="PS00138">
    <property type="entry name" value="SUBTILASE_SER"/>
    <property type="match status" value="1"/>
</dbReference>
<evidence type="ECO:0000256" key="2">
    <source>
        <dbReference type="ARBA" id="ARBA00022670"/>
    </source>
</evidence>
<sequence length="464" mass="47034">MKRTPLLGLLTLGVLLGSCGSGPSATAPTPSAEAAAPSSPVTSAPVTAAGQYVPGEVIVQLSGSLGAQTLGALETRLGVQSLEQLAVVNGAALLHTRITDGKSVEAKIAELKASGAVRFAEPNWTYQHQATASDAQFTNGTLWGMYGDASTPANAFGSQAAEAWARGSVGSDSVYVGIIDEGYQFDHPDLRGNAWLNPFDPVDGRDNDGNGYIDDTRGWDFANGDNSVYDGGTRGSLDAHGTHVGGTIGATANDGGVVGVNHNVTLISGKFLGRRGGDTANAIKAVDYFTDLKTRHGLNIVATNNSWGGGGYSQALYEAVVRGAKANILFVAAAGNSGTDNDVAASYPSNYDTTSAAGYDAVIAVAAIDKAGALASFSQYGRTQVDLGAPGVAITSSVPYNSYASYNGTSMATPHVTGAAALYASTHAGASAKTIRDALLGSVVATPSLSGKTVTGGRLNVSGF</sequence>
<organism evidence="10 11">
    <name type="scientific">Deinococcus budaensis</name>
    <dbReference type="NCBI Taxonomy" id="1665626"/>
    <lineage>
        <taxon>Bacteria</taxon>
        <taxon>Thermotogati</taxon>
        <taxon>Deinococcota</taxon>
        <taxon>Deinococci</taxon>
        <taxon>Deinococcales</taxon>
        <taxon>Deinococcaceae</taxon>
        <taxon>Deinococcus</taxon>
    </lineage>
</organism>
<dbReference type="InterPro" id="IPR054399">
    <property type="entry name" value="Fervidolysin-like_N_prodom"/>
</dbReference>
<feature type="domain" description="Fervidolysin-like N-terminal prodomain" evidence="9">
    <location>
        <begin position="44"/>
        <end position="123"/>
    </location>
</feature>
<proteinExistence type="inferred from homology"/>
<evidence type="ECO:0000256" key="5">
    <source>
        <dbReference type="PROSITE-ProRule" id="PRU01240"/>
    </source>
</evidence>
<gene>
    <name evidence="10" type="ORF">HNQ09_001846</name>
</gene>
<evidence type="ECO:0000313" key="10">
    <source>
        <dbReference type="EMBL" id="MBB5234408.1"/>
    </source>
</evidence>
<dbReference type="InterPro" id="IPR000209">
    <property type="entry name" value="Peptidase_S8/S53_dom"/>
</dbReference>
<feature type="signal peptide" evidence="7">
    <location>
        <begin position="1"/>
        <end position="27"/>
    </location>
</feature>
<protein>
    <submittedName>
        <fullName evidence="10">Subtilisin family serine protease</fullName>
    </submittedName>
</protein>